<feature type="signal peptide" evidence="1">
    <location>
        <begin position="1"/>
        <end position="19"/>
    </location>
</feature>
<proteinExistence type="predicted"/>
<dbReference type="AlphaFoldDB" id="A0A1B8R6M4"/>
<protein>
    <submittedName>
        <fullName evidence="2">Uncharacterized protein</fullName>
    </submittedName>
</protein>
<reference evidence="2" key="1">
    <citation type="journal article" date="2015" name="BMC Genomics">
        <title>Transcriptome profiling of a Rhizobium leguminosarum bv. trifolii rosR mutant reveals the role of the transcriptional regulator RosR in motility, synthesis of cell-surface components, and other cellular processes.</title>
        <authorList>
            <person name="Rachwal K."/>
            <person name="Matczynska E."/>
            <person name="Janczarek M."/>
        </authorList>
    </citation>
    <scope>NUCLEOTIDE SEQUENCE</scope>
    <source>
        <strain evidence="2">Rt24.2</strain>
    </source>
</reference>
<evidence type="ECO:0000313" key="2">
    <source>
        <dbReference type="EMBL" id="AOO92637.1"/>
    </source>
</evidence>
<organism evidence="2">
    <name type="scientific">Rhizobium leguminosarum bv. trifolii</name>
    <dbReference type="NCBI Taxonomy" id="386"/>
    <lineage>
        <taxon>Bacteria</taxon>
        <taxon>Pseudomonadati</taxon>
        <taxon>Pseudomonadota</taxon>
        <taxon>Alphaproteobacteria</taxon>
        <taxon>Hyphomicrobiales</taxon>
        <taxon>Rhizobiaceae</taxon>
        <taxon>Rhizobium/Agrobacterium group</taxon>
        <taxon>Rhizobium</taxon>
    </lineage>
</organism>
<dbReference type="EMBL" id="KX490273">
    <property type="protein sequence ID" value="AOO92637.1"/>
    <property type="molecule type" value="Genomic_DNA"/>
</dbReference>
<reference evidence="2" key="2">
    <citation type="journal article" date="2016" name="Front. Microbiol.">
        <title>The Regulatory Protein RosR Affects Rhizobium leguminosarum bv. trifolii Protein Profiles, Cell Surface Properties, and Symbiosis with Clover.</title>
        <authorList>
            <person name="Rachwal K."/>
            <person name="Boguszewska A."/>
            <person name="Kopcinska J."/>
            <person name="Karas M."/>
            <person name="Tchorzewski M."/>
            <person name="Janczarek M."/>
        </authorList>
    </citation>
    <scope>NUCLEOTIDE SEQUENCE</scope>
    <source>
        <strain evidence="2">Rt24.2</strain>
    </source>
</reference>
<accession>A0A1B8R6M4</accession>
<sequence>MKTCVLAVAIFAAATQANAFSQEEDQFLDHLGEAYLISDICPSLSLPEAKSLSYLLSLNFIEAETAVDEMKKRAAEDHWGIRKDRPDQVCLLGWTRYGNTGTQLKGLLRAKP</sequence>
<feature type="chain" id="PRO_5014536042" evidence="1">
    <location>
        <begin position="20"/>
        <end position="112"/>
    </location>
</feature>
<evidence type="ECO:0000256" key="1">
    <source>
        <dbReference type="SAM" id="SignalP"/>
    </source>
</evidence>
<keyword evidence="1" id="KW-0732">Signal</keyword>
<name>A0A1B8R6M4_RHILT</name>